<proteinExistence type="predicted"/>
<dbReference type="EMBL" id="JBBNGE010000006">
    <property type="protein sequence ID" value="MEQ2507176.1"/>
    <property type="molecule type" value="Genomic_DNA"/>
</dbReference>
<comment type="caution">
    <text evidence="1">The sequence shown here is derived from an EMBL/GenBank/DDBJ whole genome shotgun (WGS) entry which is preliminary data.</text>
</comment>
<sequence length="170" mass="19706">MRQFVLFILILLSVGIKAQKYNDNNVHYYLPVGYSVDDVNKTRYQSGLLYVTIIIVRSNSIYSATTGNLISAIARNREKYITSIERTLRNASLRGSYNSNLSTSKYEVYSENIPSSMFGSGYTRYDAISKDYKELIQWDDKYGADKRKRYYEIDIETLLPKSAESYDFLE</sequence>
<protein>
    <submittedName>
        <fullName evidence="1">Uncharacterized protein</fullName>
    </submittedName>
</protein>
<dbReference type="RefSeq" id="WP_349225545.1">
    <property type="nucleotide sequence ID" value="NZ_JBBNFG020000008.1"/>
</dbReference>
<gene>
    <name evidence="1" type="ORF">AAAT87_02645</name>
</gene>
<evidence type="ECO:0000313" key="1">
    <source>
        <dbReference type="EMBL" id="MEQ2507176.1"/>
    </source>
</evidence>
<name>A0ABV1FVJ1_9BACT</name>
<reference evidence="1 2" key="1">
    <citation type="submission" date="2024-04" db="EMBL/GenBank/DDBJ databases">
        <title>Human intestinal bacterial collection.</title>
        <authorList>
            <person name="Pauvert C."/>
            <person name="Hitch T.C.A."/>
            <person name="Clavel T."/>
        </authorList>
    </citation>
    <scope>NUCLEOTIDE SEQUENCE [LARGE SCALE GENOMIC DNA]</scope>
    <source>
        <strain evidence="1 2">CLA-AA-H174</strain>
    </source>
</reference>
<accession>A0ABV1FVJ1</accession>
<dbReference type="Proteomes" id="UP001465717">
    <property type="component" value="Unassembled WGS sequence"/>
</dbReference>
<organism evidence="1 2">
    <name type="scientific">Segatella sinensis</name>
    <dbReference type="NCBI Taxonomy" id="3085167"/>
    <lineage>
        <taxon>Bacteria</taxon>
        <taxon>Pseudomonadati</taxon>
        <taxon>Bacteroidota</taxon>
        <taxon>Bacteroidia</taxon>
        <taxon>Bacteroidales</taxon>
        <taxon>Prevotellaceae</taxon>
        <taxon>Segatella</taxon>
    </lineage>
</organism>
<keyword evidence="2" id="KW-1185">Reference proteome</keyword>
<evidence type="ECO:0000313" key="2">
    <source>
        <dbReference type="Proteomes" id="UP001465717"/>
    </source>
</evidence>